<dbReference type="Proteomes" id="UP000242427">
    <property type="component" value="Unassembled WGS sequence"/>
</dbReference>
<gene>
    <name evidence="1" type="ORF">B7P34_04840</name>
</gene>
<dbReference type="EMBL" id="PXWG01000006">
    <property type="protein sequence ID" value="PSJ29840.1"/>
    <property type="molecule type" value="Genomic_DNA"/>
</dbReference>
<protein>
    <submittedName>
        <fullName evidence="1">Uncharacterized protein</fullName>
    </submittedName>
</protein>
<proteinExistence type="predicted"/>
<organism evidence="1 2">
    <name type="scientific">Streptosporangium nondiastaticum</name>
    <dbReference type="NCBI Taxonomy" id="35764"/>
    <lineage>
        <taxon>Bacteria</taxon>
        <taxon>Bacillati</taxon>
        <taxon>Actinomycetota</taxon>
        <taxon>Actinomycetes</taxon>
        <taxon>Streptosporangiales</taxon>
        <taxon>Streptosporangiaceae</taxon>
        <taxon>Streptosporangium</taxon>
    </lineage>
</organism>
<name>A0A9X7JU38_9ACTN</name>
<comment type="caution">
    <text evidence="1">The sequence shown here is derived from an EMBL/GenBank/DDBJ whole genome shotgun (WGS) entry which is preliminary data.</text>
</comment>
<dbReference type="AlphaFoldDB" id="A0A9X7JU38"/>
<dbReference type="RefSeq" id="WP_106674526.1">
    <property type="nucleotide sequence ID" value="NZ_PXWG01000006.1"/>
</dbReference>
<reference evidence="1 2" key="1">
    <citation type="submission" date="2018-03" db="EMBL/GenBank/DDBJ databases">
        <title>Chitinolytic properties of Streptosporangium nondiastaticum TBG75A20.</title>
        <authorList>
            <person name="Gayathri V."/>
            <person name="Shiburaj S."/>
        </authorList>
    </citation>
    <scope>NUCLEOTIDE SEQUENCE [LARGE SCALE GENOMIC DNA]</scope>
    <source>
        <strain evidence="1 2">TBG75A20</strain>
    </source>
</reference>
<accession>A0A9X7JU38</accession>
<evidence type="ECO:0000313" key="1">
    <source>
        <dbReference type="EMBL" id="PSJ29840.1"/>
    </source>
</evidence>
<evidence type="ECO:0000313" key="2">
    <source>
        <dbReference type="Proteomes" id="UP000242427"/>
    </source>
</evidence>
<keyword evidence="2" id="KW-1185">Reference proteome</keyword>
<sequence length="151" mass="16580">MSTVTLSSPRTTSSTTHGKTYCVAVPATRSAVRVARESVRAILARSHPELIEDALICVSDAMAYVLDRTPEHPVLTVSVCVHDAFVIFEVEDSDTDARPFSYLGQTDLDAEPLLAIMRNSASWYRVARTWNGHRRATCVSFELPTDGPVQA</sequence>